<evidence type="ECO:0000313" key="3">
    <source>
        <dbReference type="Proteomes" id="UP000008827"/>
    </source>
</evidence>
<evidence type="ECO:0000313" key="2">
    <source>
        <dbReference type="EnsemblPlants" id="KRH41781"/>
    </source>
</evidence>
<proteinExistence type="predicted"/>
<dbReference type="EnsemblPlants" id="KRH41781">
    <property type="protein sequence ID" value="KRH41781"/>
    <property type="gene ID" value="GLYMA_08G050800"/>
</dbReference>
<dbReference type="AlphaFoldDB" id="A0A0R0IN69"/>
<dbReference type="InParanoid" id="A0A0R0IN69"/>
<name>A0A0R0IN69_SOYBN</name>
<reference evidence="2" key="2">
    <citation type="submission" date="2018-02" db="UniProtKB">
        <authorList>
            <consortium name="EnsemblPlants"/>
        </authorList>
    </citation>
    <scope>IDENTIFICATION</scope>
    <source>
        <strain evidence="2">Williams 82</strain>
    </source>
</reference>
<dbReference type="Proteomes" id="UP000008827">
    <property type="component" value="Chromosome 8"/>
</dbReference>
<organism evidence="1">
    <name type="scientific">Glycine max</name>
    <name type="common">Soybean</name>
    <name type="synonym">Glycine hispida</name>
    <dbReference type="NCBI Taxonomy" id="3847"/>
    <lineage>
        <taxon>Eukaryota</taxon>
        <taxon>Viridiplantae</taxon>
        <taxon>Streptophyta</taxon>
        <taxon>Embryophyta</taxon>
        <taxon>Tracheophyta</taxon>
        <taxon>Spermatophyta</taxon>
        <taxon>Magnoliopsida</taxon>
        <taxon>eudicotyledons</taxon>
        <taxon>Gunneridae</taxon>
        <taxon>Pentapetalae</taxon>
        <taxon>rosids</taxon>
        <taxon>fabids</taxon>
        <taxon>Fabales</taxon>
        <taxon>Fabaceae</taxon>
        <taxon>Papilionoideae</taxon>
        <taxon>50 kb inversion clade</taxon>
        <taxon>NPAAA clade</taxon>
        <taxon>indigoferoid/millettioid clade</taxon>
        <taxon>Phaseoleae</taxon>
        <taxon>Glycine</taxon>
        <taxon>Glycine subgen. Soja</taxon>
    </lineage>
</organism>
<reference evidence="1" key="3">
    <citation type="submission" date="2018-07" db="EMBL/GenBank/DDBJ databases">
        <title>WGS assembly of Glycine max.</title>
        <authorList>
            <person name="Schmutz J."/>
            <person name="Cannon S."/>
            <person name="Schlueter J."/>
            <person name="Ma J."/>
            <person name="Mitros T."/>
            <person name="Nelson W."/>
            <person name="Hyten D."/>
            <person name="Song Q."/>
            <person name="Thelen J."/>
            <person name="Cheng J."/>
            <person name="Xu D."/>
            <person name="Hellsten U."/>
            <person name="May G."/>
            <person name="Yu Y."/>
            <person name="Sakurai T."/>
            <person name="Umezawa T."/>
            <person name="Bhattacharyya M."/>
            <person name="Sandhu D."/>
            <person name="Valliyodan B."/>
            <person name="Lindquist E."/>
            <person name="Peto M."/>
            <person name="Grant D."/>
            <person name="Shu S."/>
            <person name="Goodstein D."/>
            <person name="Barry K."/>
            <person name="Futrell-Griggs M."/>
            <person name="Abernathy B."/>
            <person name="Du J."/>
            <person name="Tian Z."/>
            <person name="Zhu L."/>
            <person name="Gill N."/>
            <person name="Joshi T."/>
            <person name="Libault M."/>
            <person name="Sethuraman A."/>
            <person name="Zhang X."/>
            <person name="Shinozaki K."/>
            <person name="Nguyen H."/>
            <person name="Wing R."/>
            <person name="Cregan P."/>
            <person name="Specht J."/>
            <person name="Grimwood J."/>
            <person name="Rokhsar D."/>
            <person name="Stacey G."/>
            <person name="Shoemaker R."/>
            <person name="Jackson S."/>
        </authorList>
    </citation>
    <scope>NUCLEOTIDE SEQUENCE</scope>
    <source>
        <tissue evidence="1">Callus</tissue>
    </source>
</reference>
<dbReference type="EMBL" id="CM000841">
    <property type="protein sequence ID" value="KRH41781.1"/>
    <property type="molecule type" value="Genomic_DNA"/>
</dbReference>
<protein>
    <submittedName>
        <fullName evidence="1 2">Uncharacterized protein</fullName>
    </submittedName>
</protein>
<sequence>MSEVPNKVHTIHTLQVHMHIKKFLMFNNKFVFKLSSPKVFFFKRHIQQRLEKMSSHSMFSMNSSILVL</sequence>
<gene>
    <name evidence="1" type="ORF">GLYMA_08G050800</name>
</gene>
<dbReference type="Gramene" id="KRH41781">
    <property type="protein sequence ID" value="KRH41781"/>
    <property type="gene ID" value="GLYMA_08G050800"/>
</dbReference>
<accession>A0A0R0IN69</accession>
<keyword evidence="3" id="KW-1185">Reference proteome</keyword>
<evidence type="ECO:0000313" key="1">
    <source>
        <dbReference type="EMBL" id="KRH41781.1"/>
    </source>
</evidence>
<reference evidence="1 2" key="1">
    <citation type="journal article" date="2010" name="Nature">
        <title>Genome sequence of the palaeopolyploid soybean.</title>
        <authorList>
            <person name="Schmutz J."/>
            <person name="Cannon S.B."/>
            <person name="Schlueter J."/>
            <person name="Ma J."/>
            <person name="Mitros T."/>
            <person name="Nelson W."/>
            <person name="Hyten D.L."/>
            <person name="Song Q."/>
            <person name="Thelen J.J."/>
            <person name="Cheng J."/>
            <person name="Xu D."/>
            <person name="Hellsten U."/>
            <person name="May G.D."/>
            <person name="Yu Y."/>
            <person name="Sakurai T."/>
            <person name="Umezawa T."/>
            <person name="Bhattacharyya M.K."/>
            <person name="Sandhu D."/>
            <person name="Valliyodan B."/>
            <person name="Lindquist E."/>
            <person name="Peto M."/>
            <person name="Grant D."/>
            <person name="Shu S."/>
            <person name="Goodstein D."/>
            <person name="Barry K."/>
            <person name="Futrell-Griggs M."/>
            <person name="Abernathy B."/>
            <person name="Du J."/>
            <person name="Tian Z."/>
            <person name="Zhu L."/>
            <person name="Gill N."/>
            <person name="Joshi T."/>
            <person name="Libault M."/>
            <person name="Sethuraman A."/>
            <person name="Zhang X.-C."/>
            <person name="Shinozaki K."/>
            <person name="Nguyen H.T."/>
            <person name="Wing R.A."/>
            <person name="Cregan P."/>
            <person name="Specht J."/>
            <person name="Grimwood J."/>
            <person name="Rokhsar D."/>
            <person name="Stacey G."/>
            <person name="Shoemaker R.C."/>
            <person name="Jackson S.A."/>
        </authorList>
    </citation>
    <scope>NUCLEOTIDE SEQUENCE</scope>
    <source>
        <strain evidence="2">cv. Williams 82</strain>
        <tissue evidence="1">Callus</tissue>
    </source>
</reference>